<dbReference type="EMBL" id="KB456267">
    <property type="protein sequence ID" value="EMF10390.1"/>
    <property type="molecule type" value="Genomic_DNA"/>
</dbReference>
<dbReference type="InterPro" id="IPR021765">
    <property type="entry name" value="UstYa-like"/>
</dbReference>
<dbReference type="OrthoDB" id="3687641at2759"/>
<dbReference type="PANTHER" id="PTHR33365:SF4">
    <property type="entry name" value="CYCLOCHLOROTINE BIOSYNTHESIS PROTEIN O"/>
    <property type="match status" value="1"/>
</dbReference>
<dbReference type="Proteomes" id="UP000016931">
    <property type="component" value="Unassembled WGS sequence"/>
</dbReference>
<dbReference type="Pfam" id="PF11807">
    <property type="entry name" value="UstYa"/>
    <property type="match status" value="1"/>
</dbReference>
<dbReference type="RefSeq" id="XP_016758511.1">
    <property type="nucleotide sequence ID" value="XM_016909129.1"/>
</dbReference>
<comment type="similarity">
    <text evidence="2">Belongs to the ustYa family.</text>
</comment>
<dbReference type="PANTHER" id="PTHR33365">
    <property type="entry name" value="YALI0B05434P"/>
    <property type="match status" value="1"/>
</dbReference>
<reference evidence="3 4" key="1">
    <citation type="journal article" date="2012" name="PLoS Pathog.">
        <title>Diverse lifestyles and strategies of plant pathogenesis encoded in the genomes of eighteen Dothideomycetes fungi.</title>
        <authorList>
            <person name="Ohm R.A."/>
            <person name="Feau N."/>
            <person name="Henrissat B."/>
            <person name="Schoch C.L."/>
            <person name="Horwitz B.A."/>
            <person name="Barry K.W."/>
            <person name="Condon B.J."/>
            <person name="Copeland A.C."/>
            <person name="Dhillon B."/>
            <person name="Glaser F."/>
            <person name="Hesse C.N."/>
            <person name="Kosti I."/>
            <person name="LaButti K."/>
            <person name="Lindquist E.A."/>
            <person name="Lucas S."/>
            <person name="Salamov A.A."/>
            <person name="Bradshaw R.E."/>
            <person name="Ciuffetti L."/>
            <person name="Hamelin R.C."/>
            <person name="Kema G.H.J."/>
            <person name="Lawrence C."/>
            <person name="Scott J.A."/>
            <person name="Spatafora J.W."/>
            <person name="Turgeon B.G."/>
            <person name="de Wit P.J.G.M."/>
            <person name="Zhong S."/>
            <person name="Goodwin S.B."/>
            <person name="Grigoriev I.V."/>
        </authorList>
    </citation>
    <scope>NUCLEOTIDE SEQUENCE [LARGE SCALE GENOMIC DNA]</scope>
    <source>
        <strain evidence="3 4">SO2202</strain>
    </source>
</reference>
<name>N1QDX0_SPHMS</name>
<keyword evidence="4" id="KW-1185">Reference proteome</keyword>
<accession>N1QDX0</accession>
<organism evidence="3 4">
    <name type="scientific">Sphaerulina musiva (strain SO2202)</name>
    <name type="common">Poplar stem canker fungus</name>
    <name type="synonym">Septoria musiva</name>
    <dbReference type="NCBI Taxonomy" id="692275"/>
    <lineage>
        <taxon>Eukaryota</taxon>
        <taxon>Fungi</taxon>
        <taxon>Dikarya</taxon>
        <taxon>Ascomycota</taxon>
        <taxon>Pezizomycotina</taxon>
        <taxon>Dothideomycetes</taxon>
        <taxon>Dothideomycetidae</taxon>
        <taxon>Mycosphaerellales</taxon>
        <taxon>Mycosphaerellaceae</taxon>
        <taxon>Sphaerulina</taxon>
    </lineage>
</organism>
<evidence type="ECO:0000313" key="3">
    <source>
        <dbReference type="EMBL" id="EMF10390.1"/>
    </source>
</evidence>
<evidence type="ECO:0000256" key="1">
    <source>
        <dbReference type="ARBA" id="ARBA00004685"/>
    </source>
</evidence>
<sequence length="204" mass="23442">MSRDNPFEAYNAFTASPEDFGDWAAERWWDIGAYAPTLIVPEKYGADSGFDKSKHSFVTFEGNPGISHEGFPASFQMMHQLHCIDFIRQGLYFNVQYYRNIGAVAWIGTEGHEDKLQMHLLHCIDVLRQDTLCKADMRLQPFLRSTHVVFGDFRIPRKCKNWAAVRDFAEDPNNGYGEGSDTLPIDQLHTVKVSLYSIHEYRTL</sequence>
<dbReference type="HOGENOM" id="CLU_042941_6_4_1"/>
<dbReference type="AlphaFoldDB" id="N1QDX0"/>
<dbReference type="GO" id="GO:0043386">
    <property type="term" value="P:mycotoxin biosynthetic process"/>
    <property type="evidence" value="ECO:0007669"/>
    <property type="project" value="InterPro"/>
</dbReference>
<proteinExistence type="inferred from homology"/>
<comment type="pathway">
    <text evidence="1">Mycotoxin biosynthesis.</text>
</comment>
<gene>
    <name evidence="3" type="ORF">SEPMUDRAFT_49740</name>
</gene>
<evidence type="ECO:0000313" key="4">
    <source>
        <dbReference type="Proteomes" id="UP000016931"/>
    </source>
</evidence>
<dbReference type="STRING" id="692275.N1QDX0"/>
<dbReference type="eggNOG" id="ENOG502T807">
    <property type="taxonomic scope" value="Eukaryota"/>
</dbReference>
<dbReference type="GeneID" id="27906266"/>
<protein>
    <submittedName>
        <fullName evidence="3">Uncharacterized protein</fullName>
    </submittedName>
</protein>
<evidence type="ECO:0000256" key="2">
    <source>
        <dbReference type="ARBA" id="ARBA00035112"/>
    </source>
</evidence>